<reference evidence="1" key="1">
    <citation type="submission" date="2023-07" db="EMBL/GenBank/DDBJ databases">
        <title>draft genome sequence of fig (Ficus carica).</title>
        <authorList>
            <person name="Takahashi T."/>
            <person name="Nishimura K."/>
        </authorList>
    </citation>
    <scope>NUCLEOTIDE SEQUENCE</scope>
</reference>
<sequence length="60" mass="6854">MRRNRRQRGNGKRAGYLCGLDIRGTRSVVESVCWHRVEWPGQLAWCWRSLVDGLALGGGR</sequence>
<evidence type="ECO:0000313" key="1">
    <source>
        <dbReference type="EMBL" id="GMN66870.1"/>
    </source>
</evidence>
<proteinExistence type="predicted"/>
<evidence type="ECO:0000313" key="2">
    <source>
        <dbReference type="Proteomes" id="UP001187192"/>
    </source>
</evidence>
<keyword evidence="2" id="KW-1185">Reference proteome</keyword>
<comment type="caution">
    <text evidence="1">The sequence shown here is derived from an EMBL/GenBank/DDBJ whole genome shotgun (WGS) entry which is preliminary data.</text>
</comment>
<gene>
    <name evidence="1" type="ORF">TIFTF001_035939</name>
</gene>
<protein>
    <submittedName>
        <fullName evidence="1">Uncharacterized protein</fullName>
    </submittedName>
</protein>
<dbReference type="AlphaFoldDB" id="A0AA88E3B8"/>
<dbReference type="Proteomes" id="UP001187192">
    <property type="component" value="Unassembled WGS sequence"/>
</dbReference>
<name>A0AA88E3B8_FICCA</name>
<accession>A0AA88E3B8</accession>
<organism evidence="1 2">
    <name type="scientific">Ficus carica</name>
    <name type="common">Common fig</name>
    <dbReference type="NCBI Taxonomy" id="3494"/>
    <lineage>
        <taxon>Eukaryota</taxon>
        <taxon>Viridiplantae</taxon>
        <taxon>Streptophyta</taxon>
        <taxon>Embryophyta</taxon>
        <taxon>Tracheophyta</taxon>
        <taxon>Spermatophyta</taxon>
        <taxon>Magnoliopsida</taxon>
        <taxon>eudicotyledons</taxon>
        <taxon>Gunneridae</taxon>
        <taxon>Pentapetalae</taxon>
        <taxon>rosids</taxon>
        <taxon>fabids</taxon>
        <taxon>Rosales</taxon>
        <taxon>Moraceae</taxon>
        <taxon>Ficeae</taxon>
        <taxon>Ficus</taxon>
    </lineage>
</organism>
<dbReference type="EMBL" id="BTGU01000374">
    <property type="protein sequence ID" value="GMN66870.1"/>
    <property type="molecule type" value="Genomic_DNA"/>
</dbReference>